<keyword evidence="10" id="KW-0732">Signal</keyword>
<feature type="region of interest" description="Disordered" evidence="9">
    <location>
        <begin position="146"/>
        <end position="189"/>
    </location>
</feature>
<feature type="chain" id="PRO_5045991187" description="PHD-type domain-containing protein" evidence="10">
    <location>
        <begin position="21"/>
        <end position="644"/>
    </location>
</feature>
<evidence type="ECO:0000313" key="12">
    <source>
        <dbReference type="EMBL" id="KAL0076258.1"/>
    </source>
</evidence>
<feature type="compositionally biased region" description="Acidic residues" evidence="9">
    <location>
        <begin position="146"/>
        <end position="166"/>
    </location>
</feature>
<dbReference type="InterPro" id="IPR019786">
    <property type="entry name" value="Zinc_finger_PHD-type_CS"/>
</dbReference>
<feature type="compositionally biased region" description="Basic and acidic residues" evidence="9">
    <location>
        <begin position="474"/>
        <end position="491"/>
    </location>
</feature>
<feature type="compositionally biased region" description="Low complexity" evidence="9">
    <location>
        <begin position="507"/>
        <end position="523"/>
    </location>
</feature>
<dbReference type="Proteomes" id="UP001448207">
    <property type="component" value="Unassembled WGS sequence"/>
</dbReference>
<dbReference type="PANTHER" id="PTHR46452:SF1">
    <property type="entry name" value="TRANSCRIPTION INITIATION FACTOR TFIID SUBUNIT 3"/>
    <property type="match status" value="1"/>
</dbReference>
<dbReference type="SMART" id="SM00249">
    <property type="entry name" value="PHD"/>
    <property type="match status" value="1"/>
</dbReference>
<name>A0ABR3AMH9_PHYBL</name>
<dbReference type="InterPro" id="IPR011011">
    <property type="entry name" value="Znf_FYVE_PHD"/>
</dbReference>
<keyword evidence="4" id="KW-0862">Zinc</keyword>
<dbReference type="PROSITE" id="PS01359">
    <property type="entry name" value="ZF_PHD_1"/>
    <property type="match status" value="1"/>
</dbReference>
<keyword evidence="2" id="KW-0479">Metal-binding</keyword>
<dbReference type="InterPro" id="IPR013083">
    <property type="entry name" value="Znf_RING/FYVE/PHD"/>
</dbReference>
<feature type="compositionally biased region" description="Polar residues" evidence="9">
    <location>
        <begin position="284"/>
        <end position="300"/>
    </location>
</feature>
<organism evidence="12 13">
    <name type="scientific">Phycomyces blakesleeanus</name>
    <dbReference type="NCBI Taxonomy" id="4837"/>
    <lineage>
        <taxon>Eukaryota</taxon>
        <taxon>Fungi</taxon>
        <taxon>Fungi incertae sedis</taxon>
        <taxon>Mucoromycota</taxon>
        <taxon>Mucoromycotina</taxon>
        <taxon>Mucoromycetes</taxon>
        <taxon>Mucorales</taxon>
        <taxon>Phycomycetaceae</taxon>
        <taxon>Phycomyces</taxon>
    </lineage>
</organism>
<gene>
    <name evidence="12" type="ORF">J3Q64DRAFT_1825732</name>
</gene>
<evidence type="ECO:0000256" key="2">
    <source>
        <dbReference type="ARBA" id="ARBA00022723"/>
    </source>
</evidence>
<feature type="compositionally biased region" description="Low complexity" evidence="9">
    <location>
        <begin position="532"/>
        <end position="556"/>
    </location>
</feature>
<dbReference type="SMART" id="SM00576">
    <property type="entry name" value="BTP"/>
    <property type="match status" value="1"/>
</dbReference>
<feature type="signal peptide" evidence="10">
    <location>
        <begin position="1"/>
        <end position="20"/>
    </location>
</feature>
<evidence type="ECO:0000256" key="1">
    <source>
        <dbReference type="ARBA" id="ARBA00004123"/>
    </source>
</evidence>
<feature type="region of interest" description="Disordered" evidence="9">
    <location>
        <begin position="507"/>
        <end position="563"/>
    </location>
</feature>
<feature type="region of interest" description="Disordered" evidence="9">
    <location>
        <begin position="284"/>
        <end position="307"/>
    </location>
</feature>
<keyword evidence="7" id="KW-0539">Nucleus</keyword>
<proteinExistence type="predicted"/>
<evidence type="ECO:0000256" key="10">
    <source>
        <dbReference type="SAM" id="SignalP"/>
    </source>
</evidence>
<evidence type="ECO:0000256" key="5">
    <source>
        <dbReference type="ARBA" id="ARBA00023015"/>
    </source>
</evidence>
<keyword evidence="13" id="KW-1185">Reference proteome</keyword>
<dbReference type="EMBL" id="JBCLYO010000032">
    <property type="protein sequence ID" value="KAL0076258.1"/>
    <property type="molecule type" value="Genomic_DNA"/>
</dbReference>
<evidence type="ECO:0000256" key="9">
    <source>
        <dbReference type="SAM" id="MobiDB-lite"/>
    </source>
</evidence>
<keyword evidence="5" id="KW-0805">Transcription regulation</keyword>
<protein>
    <recommendedName>
        <fullName evidence="11">PHD-type domain-containing protein</fullName>
    </recommendedName>
</protein>
<feature type="compositionally biased region" description="Low complexity" evidence="9">
    <location>
        <begin position="402"/>
        <end position="473"/>
    </location>
</feature>
<feature type="domain" description="PHD-type" evidence="11">
    <location>
        <begin position="595"/>
        <end position="644"/>
    </location>
</feature>
<dbReference type="Pfam" id="PF07524">
    <property type="entry name" value="Bromo_TP"/>
    <property type="match status" value="1"/>
</dbReference>
<feature type="compositionally biased region" description="Basic and acidic residues" evidence="9">
    <location>
        <begin position="167"/>
        <end position="181"/>
    </location>
</feature>
<dbReference type="SUPFAM" id="SSF57903">
    <property type="entry name" value="FYVE/PHD zinc finger"/>
    <property type="match status" value="1"/>
</dbReference>
<dbReference type="InterPro" id="IPR001965">
    <property type="entry name" value="Znf_PHD"/>
</dbReference>
<sequence>MTDKFCFALLRITTLQILQSAGYESVHIDPTDILTDVFGQYIQMLGATTNAYAQLAGRTTGTLQDVVDGLEDLAVDTNTLRDWLEEEGKALTPTWSASSDPGRFLQGVVKHGRPSKNEGFLYSYQEVPDPADKDSWEEAIEKAEEVLEDAEYGDEEEYEEEEDEYKEENKEEEERKKENNAAHENALPDYIPPYFPPFPSDPKEEPEQTAAVQPLTPISSLPIVTTTEQPNTLLPSVVVKTRKKPIENPFTYITPFEESTLAADKETPQPLSLTVTTTIPTHIASSAINTNTPHPLQKQPSSKRRRIGIQKMPLDQVIKSLDTKPSKDSKSREKLPGNQAIFRRFTQDEAAPGNTMFGRVPGVLGEIVLQVASPVAVSKLSSPNLLLDVASNTTNGAQDGNSSVSTSDTTLSLSKSHGSNNSSSNNITNTNGTSPSVIRQSSHITISHSNNSTNSSGTANSTSNTISVTSNMSSKEHGSHYESHSSLKRTVSDTHLPKTTLTPMSLASLSAASSSSPSSSSGSHAKKKKLPKLTLSLPAANSNNSGSDSHPSSANNTPLSTPKIRFKIKPPEPSEQPVIILPPPKEPESIIQQEIIRCICENPTVDYGTFMIACDKCSVWFHGSCVGIAENDQVEEWFCRSCQR</sequence>
<evidence type="ECO:0000256" key="3">
    <source>
        <dbReference type="ARBA" id="ARBA00022771"/>
    </source>
</evidence>
<keyword evidence="3 8" id="KW-0863">Zinc-finger</keyword>
<dbReference type="InterPro" id="IPR019787">
    <property type="entry name" value="Znf_PHD-finger"/>
</dbReference>
<keyword evidence="6" id="KW-0804">Transcription</keyword>
<dbReference type="Pfam" id="PF00628">
    <property type="entry name" value="PHD"/>
    <property type="match status" value="1"/>
</dbReference>
<dbReference type="Gene3D" id="3.30.40.10">
    <property type="entry name" value="Zinc/RING finger domain, C3HC4 (zinc finger)"/>
    <property type="match status" value="1"/>
</dbReference>
<dbReference type="InterPro" id="IPR006565">
    <property type="entry name" value="BTP"/>
</dbReference>
<dbReference type="Gene3D" id="1.10.20.10">
    <property type="entry name" value="Histone, subunit A"/>
    <property type="match status" value="1"/>
</dbReference>
<evidence type="ECO:0000256" key="6">
    <source>
        <dbReference type="ARBA" id="ARBA00023163"/>
    </source>
</evidence>
<evidence type="ECO:0000256" key="7">
    <source>
        <dbReference type="ARBA" id="ARBA00023242"/>
    </source>
</evidence>
<evidence type="ECO:0000259" key="11">
    <source>
        <dbReference type="PROSITE" id="PS50016"/>
    </source>
</evidence>
<evidence type="ECO:0000313" key="13">
    <source>
        <dbReference type="Proteomes" id="UP001448207"/>
    </source>
</evidence>
<accession>A0ABR3AMH9</accession>
<evidence type="ECO:0000256" key="4">
    <source>
        <dbReference type="ARBA" id="ARBA00022833"/>
    </source>
</evidence>
<dbReference type="InterPro" id="IPR009072">
    <property type="entry name" value="Histone-fold"/>
</dbReference>
<comment type="subcellular location">
    <subcellularLocation>
        <location evidence="1">Nucleus</location>
    </subcellularLocation>
</comment>
<reference evidence="12 13" key="1">
    <citation type="submission" date="2024-04" db="EMBL/GenBank/DDBJ databases">
        <title>Symmetric and asymmetric DNA N6-adenine methylation regulates different biological responses in Mucorales.</title>
        <authorList>
            <consortium name="Lawrence Berkeley National Laboratory"/>
            <person name="Lax C."/>
            <person name="Mondo S.J."/>
            <person name="Osorio-Concepcion M."/>
            <person name="Muszewska A."/>
            <person name="Corrochano-Luque M."/>
            <person name="Gutierrez G."/>
            <person name="Riley R."/>
            <person name="Lipzen A."/>
            <person name="Guo J."/>
            <person name="Hundley H."/>
            <person name="Amirebrahimi M."/>
            <person name="Ng V."/>
            <person name="Lorenzo-Gutierrez D."/>
            <person name="Binder U."/>
            <person name="Yang J."/>
            <person name="Song Y."/>
            <person name="Canovas D."/>
            <person name="Navarro E."/>
            <person name="Freitag M."/>
            <person name="Gabaldon T."/>
            <person name="Grigoriev I.V."/>
            <person name="Corrochano L.M."/>
            <person name="Nicolas F.E."/>
            <person name="Garre V."/>
        </authorList>
    </citation>
    <scope>NUCLEOTIDE SEQUENCE [LARGE SCALE GENOMIC DNA]</scope>
    <source>
        <strain evidence="12 13">L51</strain>
    </source>
</reference>
<evidence type="ECO:0000256" key="8">
    <source>
        <dbReference type="PROSITE-ProRule" id="PRU00146"/>
    </source>
</evidence>
<feature type="region of interest" description="Disordered" evidence="9">
    <location>
        <begin position="394"/>
        <end position="491"/>
    </location>
</feature>
<comment type="caution">
    <text evidence="12">The sequence shown here is derived from an EMBL/GenBank/DDBJ whole genome shotgun (WGS) entry which is preliminary data.</text>
</comment>
<dbReference type="PANTHER" id="PTHR46452">
    <property type="entry name" value="TRANSCRIPTION INITIATION FACTOR TFIID SUBUNIT 3"/>
    <property type="match status" value="1"/>
</dbReference>
<dbReference type="PROSITE" id="PS50016">
    <property type="entry name" value="ZF_PHD_2"/>
    <property type="match status" value="1"/>
</dbReference>